<dbReference type="CDD" id="cd08475">
    <property type="entry name" value="PBP2_CrgA_like_6"/>
    <property type="match status" value="1"/>
</dbReference>
<dbReference type="SUPFAM" id="SSF53850">
    <property type="entry name" value="Periplasmic binding protein-like II"/>
    <property type="match status" value="1"/>
</dbReference>
<dbReference type="InterPro" id="IPR036390">
    <property type="entry name" value="WH_DNA-bd_sf"/>
</dbReference>
<keyword evidence="8" id="KW-1185">Reference proteome</keyword>
<dbReference type="Pfam" id="PF03466">
    <property type="entry name" value="LysR_substrate"/>
    <property type="match status" value="1"/>
</dbReference>
<dbReference type="InterPro" id="IPR005119">
    <property type="entry name" value="LysR_subst-bd"/>
</dbReference>
<gene>
    <name evidence="7" type="primary">dmlR_14</name>
    <name evidence="7" type="ORF">SAMEA4384070_02001</name>
</gene>
<accession>A0A240BWL5</accession>
<keyword evidence="5" id="KW-0804">Transcription</keyword>
<dbReference type="FunFam" id="1.10.10.10:FF:000001">
    <property type="entry name" value="LysR family transcriptional regulator"/>
    <property type="match status" value="1"/>
</dbReference>
<dbReference type="InterPro" id="IPR000847">
    <property type="entry name" value="LysR_HTH_N"/>
</dbReference>
<protein>
    <submittedName>
        <fullName evidence="7">D-malate degradation protein R</fullName>
    </submittedName>
</protein>
<dbReference type="SUPFAM" id="SSF46785">
    <property type="entry name" value="Winged helix' DNA-binding domain"/>
    <property type="match status" value="1"/>
</dbReference>
<name>A0A240BWL5_SERFI</name>
<evidence type="ECO:0000313" key="7">
    <source>
        <dbReference type="EMBL" id="SNV99742.1"/>
    </source>
</evidence>
<dbReference type="InterPro" id="IPR058163">
    <property type="entry name" value="LysR-type_TF_proteobact-type"/>
</dbReference>
<dbReference type="Pfam" id="PF00126">
    <property type="entry name" value="HTH_1"/>
    <property type="match status" value="1"/>
</dbReference>
<organism evidence="7 8">
    <name type="scientific">Serratia ficaria</name>
    <dbReference type="NCBI Taxonomy" id="61651"/>
    <lineage>
        <taxon>Bacteria</taxon>
        <taxon>Pseudomonadati</taxon>
        <taxon>Pseudomonadota</taxon>
        <taxon>Gammaproteobacteria</taxon>
        <taxon>Enterobacterales</taxon>
        <taxon>Yersiniaceae</taxon>
        <taxon>Serratia</taxon>
    </lineage>
</organism>
<dbReference type="EMBL" id="LT906479">
    <property type="protein sequence ID" value="SNV99742.1"/>
    <property type="molecule type" value="Genomic_DNA"/>
</dbReference>
<dbReference type="GO" id="GO:0003700">
    <property type="term" value="F:DNA-binding transcription factor activity"/>
    <property type="evidence" value="ECO:0007669"/>
    <property type="project" value="InterPro"/>
</dbReference>
<evidence type="ECO:0000256" key="1">
    <source>
        <dbReference type="ARBA" id="ARBA00009437"/>
    </source>
</evidence>
<dbReference type="Gene3D" id="1.10.10.10">
    <property type="entry name" value="Winged helix-like DNA-binding domain superfamily/Winged helix DNA-binding domain"/>
    <property type="match status" value="1"/>
</dbReference>
<dbReference type="PROSITE" id="PS50931">
    <property type="entry name" value="HTH_LYSR"/>
    <property type="match status" value="1"/>
</dbReference>
<dbReference type="PANTHER" id="PTHR30537">
    <property type="entry name" value="HTH-TYPE TRANSCRIPTIONAL REGULATOR"/>
    <property type="match status" value="1"/>
</dbReference>
<comment type="similarity">
    <text evidence="1">Belongs to the LysR transcriptional regulatory family.</text>
</comment>
<dbReference type="PRINTS" id="PR00039">
    <property type="entry name" value="HTHLYSR"/>
</dbReference>
<keyword evidence="2" id="KW-0678">Repressor</keyword>
<evidence type="ECO:0000256" key="2">
    <source>
        <dbReference type="ARBA" id="ARBA00022491"/>
    </source>
</evidence>
<evidence type="ECO:0000313" key="8">
    <source>
        <dbReference type="Proteomes" id="UP000215134"/>
    </source>
</evidence>
<sequence length="304" mass="33439">MTINDRLTGITTFVRVVDAGSFTLAAERLHLTRSAVGKSIARLERRLGATLFHRHTRRLALTEAGQAYYDRCLRALSELDAADAQLNSGRLQPQGTLRVSAPKLLGRHCIAPALTPLTASHPELRLEISFNDRVTDLIEEGFDLAVRIGPLGDSASLVARRLGSQHLSLCAAPSYLARCGTPPDIAGLHGHRAIAYRRFDEDIGWRTLLAGATGQDVRLDIRLRLDDLHSLADAAIAGAGLVWLPCWLLARYLRSGELTPVLRQIRLLPNDIHAVWPKTPYLPAKTRVAVDTLLMRLPAMLQPE</sequence>
<proteinExistence type="inferred from homology"/>
<dbReference type="AlphaFoldDB" id="A0A240BWL5"/>
<feature type="domain" description="HTH lysR-type" evidence="6">
    <location>
        <begin position="1"/>
        <end position="62"/>
    </location>
</feature>
<keyword evidence="3" id="KW-0805">Transcription regulation</keyword>
<dbReference type="Proteomes" id="UP000215134">
    <property type="component" value="Chromosome 1"/>
</dbReference>
<evidence type="ECO:0000256" key="4">
    <source>
        <dbReference type="ARBA" id="ARBA00023125"/>
    </source>
</evidence>
<dbReference type="PANTHER" id="PTHR30537:SF5">
    <property type="entry name" value="HTH-TYPE TRANSCRIPTIONAL ACTIVATOR TTDR-RELATED"/>
    <property type="match status" value="1"/>
</dbReference>
<evidence type="ECO:0000256" key="3">
    <source>
        <dbReference type="ARBA" id="ARBA00023015"/>
    </source>
</evidence>
<dbReference type="GO" id="GO:0003677">
    <property type="term" value="F:DNA binding"/>
    <property type="evidence" value="ECO:0007669"/>
    <property type="project" value="UniProtKB-KW"/>
</dbReference>
<dbReference type="KEGG" id="sfj:SAMEA4384070_2001"/>
<reference evidence="7 8" key="1">
    <citation type="submission" date="2017-06" db="EMBL/GenBank/DDBJ databases">
        <authorList>
            <consortium name="Pathogen Informatics"/>
        </authorList>
    </citation>
    <scope>NUCLEOTIDE SEQUENCE [LARGE SCALE GENOMIC DNA]</scope>
    <source>
        <strain evidence="7 8">NCTC12148</strain>
    </source>
</reference>
<keyword evidence="4" id="KW-0238">DNA-binding</keyword>
<dbReference type="InterPro" id="IPR036388">
    <property type="entry name" value="WH-like_DNA-bd_sf"/>
</dbReference>
<dbReference type="STRING" id="1411141.GCA_001590885_03618"/>
<evidence type="ECO:0000259" key="6">
    <source>
        <dbReference type="PROSITE" id="PS50931"/>
    </source>
</evidence>
<dbReference type="Gene3D" id="3.40.190.290">
    <property type="match status" value="1"/>
</dbReference>
<evidence type="ECO:0000256" key="5">
    <source>
        <dbReference type="ARBA" id="ARBA00023163"/>
    </source>
</evidence>